<dbReference type="EMBL" id="DS547121">
    <property type="protein sequence ID" value="EDR03855.1"/>
    <property type="molecule type" value="Genomic_DNA"/>
</dbReference>
<sequence>MLACPLPTLLSSGPSSSRVRVSDGSKYCWHVAPGLCATLTLDVLRAMLHHILHQVFVDFMADREEQMASSLGYPERLAAISRFSFVHMLSFISAT</sequence>
<dbReference type="KEGG" id="lbc:LACBIDRAFT_306601"/>
<dbReference type="GeneID" id="6081100"/>
<organism evidence="2">
    <name type="scientific">Laccaria bicolor (strain S238N-H82 / ATCC MYA-4686)</name>
    <name type="common">Bicoloured deceiver</name>
    <name type="synonym">Laccaria laccata var. bicolor</name>
    <dbReference type="NCBI Taxonomy" id="486041"/>
    <lineage>
        <taxon>Eukaryota</taxon>
        <taxon>Fungi</taxon>
        <taxon>Dikarya</taxon>
        <taxon>Basidiomycota</taxon>
        <taxon>Agaricomycotina</taxon>
        <taxon>Agaricomycetes</taxon>
        <taxon>Agaricomycetidae</taxon>
        <taxon>Agaricales</taxon>
        <taxon>Agaricineae</taxon>
        <taxon>Hydnangiaceae</taxon>
        <taxon>Laccaria</taxon>
    </lineage>
</organism>
<proteinExistence type="predicted"/>
<gene>
    <name evidence="1" type="ORF">LACBIDRAFT_306601</name>
</gene>
<evidence type="ECO:0000313" key="2">
    <source>
        <dbReference type="Proteomes" id="UP000001194"/>
    </source>
</evidence>
<name>B0DNE4_LACBS</name>
<accession>B0DNE4</accession>
<evidence type="ECO:0000313" key="1">
    <source>
        <dbReference type="EMBL" id="EDR03855.1"/>
    </source>
</evidence>
<dbReference type="InParanoid" id="B0DNE4"/>
<protein>
    <submittedName>
        <fullName evidence="1">Predicted protein</fullName>
    </submittedName>
</protein>
<dbReference type="HOGENOM" id="CLU_2373151_0_0_1"/>
<dbReference type="Proteomes" id="UP000001194">
    <property type="component" value="Unassembled WGS sequence"/>
</dbReference>
<dbReference type="AlphaFoldDB" id="B0DNE4"/>
<dbReference type="RefSeq" id="XP_001885423.1">
    <property type="nucleotide sequence ID" value="XM_001885388.1"/>
</dbReference>
<reference evidence="1 2" key="1">
    <citation type="journal article" date="2008" name="Nature">
        <title>The genome of Laccaria bicolor provides insights into mycorrhizal symbiosis.</title>
        <authorList>
            <person name="Martin F."/>
            <person name="Aerts A."/>
            <person name="Ahren D."/>
            <person name="Brun A."/>
            <person name="Danchin E.G.J."/>
            <person name="Duchaussoy F."/>
            <person name="Gibon J."/>
            <person name="Kohler A."/>
            <person name="Lindquist E."/>
            <person name="Pereda V."/>
            <person name="Salamov A."/>
            <person name="Shapiro H.J."/>
            <person name="Wuyts J."/>
            <person name="Blaudez D."/>
            <person name="Buee M."/>
            <person name="Brokstein P."/>
            <person name="Canbaeck B."/>
            <person name="Cohen D."/>
            <person name="Courty P.E."/>
            <person name="Coutinho P.M."/>
            <person name="Delaruelle C."/>
            <person name="Detter J.C."/>
            <person name="Deveau A."/>
            <person name="DiFazio S."/>
            <person name="Duplessis S."/>
            <person name="Fraissinet-Tachet L."/>
            <person name="Lucic E."/>
            <person name="Frey-Klett P."/>
            <person name="Fourrey C."/>
            <person name="Feussner I."/>
            <person name="Gay G."/>
            <person name="Grimwood J."/>
            <person name="Hoegger P.J."/>
            <person name="Jain P."/>
            <person name="Kilaru S."/>
            <person name="Labbe J."/>
            <person name="Lin Y.C."/>
            <person name="Legue V."/>
            <person name="Le Tacon F."/>
            <person name="Marmeisse R."/>
            <person name="Melayah D."/>
            <person name="Montanini B."/>
            <person name="Muratet M."/>
            <person name="Nehls U."/>
            <person name="Niculita-Hirzel H."/>
            <person name="Oudot-Le Secq M.P."/>
            <person name="Peter M."/>
            <person name="Quesneville H."/>
            <person name="Rajashekar B."/>
            <person name="Reich M."/>
            <person name="Rouhier N."/>
            <person name="Schmutz J."/>
            <person name="Yin T."/>
            <person name="Chalot M."/>
            <person name="Henrissat B."/>
            <person name="Kuees U."/>
            <person name="Lucas S."/>
            <person name="Van de Peer Y."/>
            <person name="Podila G.K."/>
            <person name="Polle A."/>
            <person name="Pukkila P.J."/>
            <person name="Richardson P.M."/>
            <person name="Rouze P."/>
            <person name="Sanders I.R."/>
            <person name="Stajich J.E."/>
            <person name="Tunlid A."/>
            <person name="Tuskan G."/>
            <person name="Grigoriev I.V."/>
        </authorList>
    </citation>
    <scope>NUCLEOTIDE SEQUENCE [LARGE SCALE GENOMIC DNA]</scope>
    <source>
        <strain evidence="2">S238N-H82 / ATCC MYA-4686</strain>
    </source>
</reference>
<keyword evidence="2" id="KW-1185">Reference proteome</keyword>